<comment type="caution">
    <text evidence="1">The sequence shown here is derived from an EMBL/GenBank/DDBJ whole genome shotgun (WGS) entry which is preliminary data.</text>
</comment>
<protein>
    <submittedName>
        <fullName evidence="1">Uncharacterized protein</fullName>
    </submittedName>
</protein>
<organism evidence="1 2">
    <name type="scientific">Penicillium frequentans</name>
    <dbReference type="NCBI Taxonomy" id="3151616"/>
    <lineage>
        <taxon>Eukaryota</taxon>
        <taxon>Fungi</taxon>
        <taxon>Dikarya</taxon>
        <taxon>Ascomycota</taxon>
        <taxon>Pezizomycotina</taxon>
        <taxon>Eurotiomycetes</taxon>
        <taxon>Eurotiomycetidae</taxon>
        <taxon>Eurotiales</taxon>
        <taxon>Aspergillaceae</taxon>
        <taxon>Penicillium</taxon>
    </lineage>
</organism>
<name>A0AAD6CLS3_9EURO</name>
<gene>
    <name evidence="1" type="ORF">N7494_012563</name>
</gene>
<accession>A0AAD6CLS3</accession>
<evidence type="ECO:0000313" key="1">
    <source>
        <dbReference type="EMBL" id="KAJ5525913.1"/>
    </source>
</evidence>
<dbReference type="EMBL" id="JAQIZZ010000008">
    <property type="protein sequence ID" value="KAJ5525913.1"/>
    <property type="molecule type" value="Genomic_DNA"/>
</dbReference>
<keyword evidence="2" id="KW-1185">Reference proteome</keyword>
<proteinExistence type="predicted"/>
<dbReference type="AlphaFoldDB" id="A0AAD6CLS3"/>
<evidence type="ECO:0000313" key="2">
    <source>
        <dbReference type="Proteomes" id="UP001220324"/>
    </source>
</evidence>
<reference evidence="1 2" key="1">
    <citation type="journal article" date="2023" name="IMA Fungus">
        <title>Comparative genomic study of the Penicillium genus elucidates a diverse pangenome and 15 lateral gene transfer events.</title>
        <authorList>
            <person name="Petersen C."/>
            <person name="Sorensen T."/>
            <person name="Nielsen M.R."/>
            <person name="Sondergaard T.E."/>
            <person name="Sorensen J.L."/>
            <person name="Fitzpatrick D.A."/>
            <person name="Frisvad J.C."/>
            <person name="Nielsen K.L."/>
        </authorList>
    </citation>
    <scope>NUCLEOTIDE SEQUENCE [LARGE SCALE GENOMIC DNA]</scope>
    <source>
        <strain evidence="1 2">IBT 35679</strain>
    </source>
</reference>
<dbReference type="Proteomes" id="UP001220324">
    <property type="component" value="Unassembled WGS sequence"/>
</dbReference>
<sequence>MDDPVPLPWKKSKGPMEKPGLAFDACYDYTTLQQWQEGEQYAGLLKGAAMAQAKPPLKLKLLAI</sequence>